<feature type="transmembrane region" description="Helical" evidence="4">
    <location>
        <begin position="272"/>
        <end position="290"/>
    </location>
</feature>
<dbReference type="InterPro" id="IPR020846">
    <property type="entry name" value="MFS_dom"/>
</dbReference>
<dbReference type="PANTHER" id="PTHR23526:SF4">
    <property type="entry name" value="INTEGRAL MEMBRANE TRANSPORT PROTEIN"/>
    <property type="match status" value="1"/>
</dbReference>
<organism evidence="6 7">
    <name type="scientific">Candidatus Nomurabacteria bacterium RIFCSPHIGHO2_01_FULL_42_15</name>
    <dbReference type="NCBI Taxonomy" id="1801742"/>
    <lineage>
        <taxon>Bacteria</taxon>
        <taxon>Candidatus Nomuraibacteriota</taxon>
    </lineage>
</organism>
<dbReference type="EMBL" id="MFTS01000006">
    <property type="protein sequence ID" value="OGI68008.1"/>
    <property type="molecule type" value="Genomic_DNA"/>
</dbReference>
<dbReference type="InterPro" id="IPR011701">
    <property type="entry name" value="MFS"/>
</dbReference>
<feature type="transmembrane region" description="Helical" evidence="4">
    <location>
        <begin position="12"/>
        <end position="37"/>
    </location>
</feature>
<name>A0A1F6VEJ4_9BACT</name>
<dbReference type="Gene3D" id="1.20.1250.20">
    <property type="entry name" value="MFS general substrate transporter like domains"/>
    <property type="match status" value="2"/>
</dbReference>
<evidence type="ECO:0000259" key="5">
    <source>
        <dbReference type="PROSITE" id="PS50850"/>
    </source>
</evidence>
<feature type="domain" description="Major facilitator superfamily (MFS) profile" evidence="5">
    <location>
        <begin position="7"/>
        <end position="386"/>
    </location>
</feature>
<dbReference type="Proteomes" id="UP000178235">
    <property type="component" value="Unassembled WGS sequence"/>
</dbReference>
<sequence length="386" mass="43574">MFKENPKLKNIFFAGFLFSLHMALTAYVNSSFLSIFLEEKTVGLLYTIGYIISVIALLVIPKMLIKIGSYRFLLALVALSSGALLLLSMSQNAFLIVPVFVLYLGLNIMIVFSLDELLQISSRNSGIGKVRGLYVAILSSAWVIAQAFSGAIISNFSFSALYLMSFMIMIILLVFSYFFLKNLPDPDYDKEPILKSLKVFFKNPNLARSYKINFLLQFFFAFMVIYTPLYLSAHLGFSWKEIGLIFTIMLTPFIILPFSLGKYSDKIGERKLLMLGFTLASLATLSLFFITKPILLVWVLLLFITRIGASIIETMSDVYFFKHITPENDESIGIYRNAHPVAYILAPLVAILIFDLAPSFNFMFPILGGFMLYGVYLSSTIRKSDI</sequence>
<proteinExistence type="predicted"/>
<feature type="transmembrane region" description="Helical" evidence="4">
    <location>
        <begin position="95"/>
        <end position="112"/>
    </location>
</feature>
<dbReference type="GO" id="GO:0022857">
    <property type="term" value="F:transmembrane transporter activity"/>
    <property type="evidence" value="ECO:0007669"/>
    <property type="project" value="InterPro"/>
</dbReference>
<feature type="transmembrane region" description="Helical" evidence="4">
    <location>
        <begin position="333"/>
        <end position="354"/>
    </location>
</feature>
<evidence type="ECO:0000313" key="6">
    <source>
        <dbReference type="EMBL" id="OGI68008.1"/>
    </source>
</evidence>
<dbReference type="InterPro" id="IPR036259">
    <property type="entry name" value="MFS_trans_sf"/>
</dbReference>
<reference evidence="6 7" key="1">
    <citation type="journal article" date="2016" name="Nat. Commun.">
        <title>Thousands of microbial genomes shed light on interconnected biogeochemical processes in an aquifer system.</title>
        <authorList>
            <person name="Anantharaman K."/>
            <person name="Brown C.T."/>
            <person name="Hug L.A."/>
            <person name="Sharon I."/>
            <person name="Castelle C.J."/>
            <person name="Probst A.J."/>
            <person name="Thomas B.C."/>
            <person name="Singh A."/>
            <person name="Wilkins M.J."/>
            <person name="Karaoz U."/>
            <person name="Brodie E.L."/>
            <person name="Williams K.H."/>
            <person name="Hubbard S.S."/>
            <person name="Banfield J.F."/>
        </authorList>
    </citation>
    <scope>NUCLEOTIDE SEQUENCE [LARGE SCALE GENOMIC DNA]</scope>
</reference>
<feature type="transmembrane region" description="Helical" evidence="4">
    <location>
        <begin position="72"/>
        <end position="89"/>
    </location>
</feature>
<evidence type="ECO:0000256" key="2">
    <source>
        <dbReference type="ARBA" id="ARBA00022989"/>
    </source>
</evidence>
<keyword evidence="3 4" id="KW-0472">Membrane</keyword>
<dbReference type="Pfam" id="PF07690">
    <property type="entry name" value="MFS_1"/>
    <property type="match status" value="1"/>
</dbReference>
<feature type="transmembrane region" description="Helical" evidence="4">
    <location>
        <begin position="133"/>
        <end position="153"/>
    </location>
</feature>
<comment type="caution">
    <text evidence="6">The sequence shown here is derived from an EMBL/GenBank/DDBJ whole genome shotgun (WGS) entry which is preliminary data.</text>
</comment>
<evidence type="ECO:0000256" key="1">
    <source>
        <dbReference type="ARBA" id="ARBA00022692"/>
    </source>
</evidence>
<protein>
    <recommendedName>
        <fullName evidence="5">Major facilitator superfamily (MFS) profile domain-containing protein</fullName>
    </recommendedName>
</protein>
<dbReference type="PROSITE" id="PS50850">
    <property type="entry name" value="MFS"/>
    <property type="match status" value="1"/>
</dbReference>
<evidence type="ECO:0000256" key="4">
    <source>
        <dbReference type="SAM" id="Phobius"/>
    </source>
</evidence>
<feature type="transmembrane region" description="Helical" evidence="4">
    <location>
        <begin position="159"/>
        <end position="180"/>
    </location>
</feature>
<gene>
    <name evidence="6" type="ORF">A2738_00335</name>
</gene>
<keyword evidence="1 4" id="KW-0812">Transmembrane</keyword>
<feature type="transmembrane region" description="Helical" evidence="4">
    <location>
        <begin position="296"/>
        <end position="321"/>
    </location>
</feature>
<dbReference type="InterPro" id="IPR052528">
    <property type="entry name" value="Sugar_transport-like"/>
</dbReference>
<keyword evidence="2 4" id="KW-1133">Transmembrane helix</keyword>
<dbReference type="AlphaFoldDB" id="A0A1F6VEJ4"/>
<accession>A0A1F6VEJ4</accession>
<dbReference type="SUPFAM" id="SSF103473">
    <property type="entry name" value="MFS general substrate transporter"/>
    <property type="match status" value="1"/>
</dbReference>
<feature type="transmembrane region" description="Helical" evidence="4">
    <location>
        <begin position="360"/>
        <end position="378"/>
    </location>
</feature>
<feature type="transmembrane region" description="Helical" evidence="4">
    <location>
        <begin position="43"/>
        <end position="60"/>
    </location>
</feature>
<feature type="transmembrane region" description="Helical" evidence="4">
    <location>
        <begin position="242"/>
        <end position="260"/>
    </location>
</feature>
<feature type="transmembrane region" description="Helical" evidence="4">
    <location>
        <begin position="212"/>
        <end position="230"/>
    </location>
</feature>
<evidence type="ECO:0000256" key="3">
    <source>
        <dbReference type="ARBA" id="ARBA00023136"/>
    </source>
</evidence>
<dbReference type="PANTHER" id="PTHR23526">
    <property type="entry name" value="INTEGRAL MEMBRANE TRANSPORT PROTEIN-RELATED"/>
    <property type="match status" value="1"/>
</dbReference>
<evidence type="ECO:0000313" key="7">
    <source>
        <dbReference type="Proteomes" id="UP000178235"/>
    </source>
</evidence>